<reference evidence="8" key="1">
    <citation type="submission" date="2021-03" db="EMBL/GenBank/DDBJ databases">
        <authorList>
            <person name="Li Z."/>
            <person name="Yang C."/>
        </authorList>
    </citation>
    <scope>NUCLEOTIDE SEQUENCE</scope>
    <source>
        <strain evidence="8">Dzin_1.0</strain>
        <tissue evidence="8">Leaf</tissue>
    </source>
</reference>
<evidence type="ECO:0000256" key="2">
    <source>
        <dbReference type="ARBA" id="ARBA00004966"/>
    </source>
</evidence>
<gene>
    <name evidence="8" type="ORF">J5N97_027954</name>
</gene>
<evidence type="ECO:0000256" key="3">
    <source>
        <dbReference type="ARBA" id="ARBA00012975"/>
    </source>
</evidence>
<evidence type="ECO:0000256" key="1">
    <source>
        <dbReference type="ARBA" id="ARBA00002969"/>
    </source>
</evidence>
<accession>A0A9D5BYP3</accession>
<dbReference type="GO" id="GO:0016210">
    <property type="term" value="F:naringenin-chalcone synthase activity"/>
    <property type="evidence" value="ECO:0007669"/>
    <property type="project" value="UniProtKB-EC"/>
</dbReference>
<comment type="caution">
    <text evidence="8">The sequence shown here is derived from an EMBL/GenBank/DDBJ whole genome shotgun (WGS) entry which is preliminary data.</text>
</comment>
<dbReference type="EMBL" id="JAGGNH010000009">
    <property type="protein sequence ID" value="KAJ0962832.1"/>
    <property type="molecule type" value="Genomic_DNA"/>
</dbReference>
<dbReference type="GO" id="GO:0030639">
    <property type="term" value="P:polyketide biosynthetic process"/>
    <property type="evidence" value="ECO:0007669"/>
    <property type="project" value="TreeGrafter"/>
</dbReference>
<comment type="function">
    <text evidence="1">The primary product of this enzyme is 4,2',4',6'-tetrahydroxychalcone (also termed naringenin-chalcone or chalcone) which can under specific conditions spontaneously isomerize into naringenin.</text>
</comment>
<dbReference type="SUPFAM" id="SSF53901">
    <property type="entry name" value="Thiolase-like"/>
    <property type="match status" value="1"/>
</dbReference>
<evidence type="ECO:0000313" key="9">
    <source>
        <dbReference type="Proteomes" id="UP001085076"/>
    </source>
</evidence>
<dbReference type="InterPro" id="IPR011141">
    <property type="entry name" value="Polyketide_synthase_type-III"/>
</dbReference>
<dbReference type="Gene3D" id="3.40.47.10">
    <property type="match status" value="1"/>
</dbReference>
<organism evidence="8 9">
    <name type="scientific">Dioscorea zingiberensis</name>
    <dbReference type="NCBI Taxonomy" id="325984"/>
    <lineage>
        <taxon>Eukaryota</taxon>
        <taxon>Viridiplantae</taxon>
        <taxon>Streptophyta</taxon>
        <taxon>Embryophyta</taxon>
        <taxon>Tracheophyta</taxon>
        <taxon>Spermatophyta</taxon>
        <taxon>Magnoliopsida</taxon>
        <taxon>Liliopsida</taxon>
        <taxon>Dioscoreales</taxon>
        <taxon>Dioscoreaceae</taxon>
        <taxon>Dioscorea</taxon>
    </lineage>
</organism>
<dbReference type="PANTHER" id="PTHR11877:SF14">
    <property type="entry name" value="CHALCONE SYNTHASE"/>
    <property type="match status" value="1"/>
</dbReference>
<reference evidence="8" key="2">
    <citation type="journal article" date="2022" name="Hortic Res">
        <title>The genome of Dioscorea zingiberensis sheds light on the biosynthesis, origin and evolution of the medicinally important diosgenin saponins.</title>
        <authorList>
            <person name="Li Y."/>
            <person name="Tan C."/>
            <person name="Li Z."/>
            <person name="Guo J."/>
            <person name="Li S."/>
            <person name="Chen X."/>
            <person name="Wang C."/>
            <person name="Dai X."/>
            <person name="Yang H."/>
            <person name="Song W."/>
            <person name="Hou L."/>
            <person name="Xu J."/>
            <person name="Tong Z."/>
            <person name="Xu A."/>
            <person name="Yuan X."/>
            <person name="Wang W."/>
            <person name="Yang Q."/>
            <person name="Chen L."/>
            <person name="Sun Z."/>
            <person name="Wang K."/>
            <person name="Pan B."/>
            <person name="Chen J."/>
            <person name="Bao Y."/>
            <person name="Liu F."/>
            <person name="Qi X."/>
            <person name="Gang D.R."/>
            <person name="Wen J."/>
            <person name="Li J."/>
        </authorList>
    </citation>
    <scope>NUCLEOTIDE SEQUENCE</scope>
    <source>
        <strain evidence="8">Dzin_1.0</strain>
    </source>
</reference>
<keyword evidence="5" id="KW-0284">Flavonoid biosynthesis</keyword>
<proteinExistence type="predicted"/>
<dbReference type="OrthoDB" id="329835at2759"/>
<keyword evidence="4" id="KW-0808">Transferase</keyword>
<keyword evidence="9" id="KW-1185">Reference proteome</keyword>
<evidence type="ECO:0000259" key="7">
    <source>
        <dbReference type="Pfam" id="PF00195"/>
    </source>
</evidence>
<dbReference type="GO" id="GO:0009813">
    <property type="term" value="P:flavonoid biosynthetic process"/>
    <property type="evidence" value="ECO:0007669"/>
    <property type="project" value="UniProtKB-KW"/>
</dbReference>
<dbReference type="PANTHER" id="PTHR11877">
    <property type="entry name" value="HYDROXYMETHYLGLUTARYL-COA SYNTHASE"/>
    <property type="match status" value="1"/>
</dbReference>
<dbReference type="InterPro" id="IPR001099">
    <property type="entry name" value="Chalcone/stilbene_synt_N"/>
</dbReference>
<dbReference type="Proteomes" id="UP001085076">
    <property type="component" value="Miscellaneous, Linkage group lg09"/>
</dbReference>
<evidence type="ECO:0000256" key="5">
    <source>
        <dbReference type="ARBA" id="ARBA00023241"/>
    </source>
</evidence>
<protein>
    <recommendedName>
        <fullName evidence="3">chalcone synthase</fullName>
        <ecNumber evidence="3">2.3.1.74</ecNumber>
    </recommendedName>
</protein>
<keyword evidence="6" id="KW-0012">Acyltransferase</keyword>
<evidence type="ECO:0000313" key="8">
    <source>
        <dbReference type="EMBL" id="KAJ0962832.1"/>
    </source>
</evidence>
<evidence type="ECO:0000256" key="6">
    <source>
        <dbReference type="ARBA" id="ARBA00023315"/>
    </source>
</evidence>
<evidence type="ECO:0000256" key="4">
    <source>
        <dbReference type="ARBA" id="ARBA00022679"/>
    </source>
</evidence>
<feature type="domain" description="Chalcone/stilbene synthase N-terminal" evidence="7">
    <location>
        <begin position="11"/>
        <end position="74"/>
    </location>
</feature>
<dbReference type="InterPro" id="IPR016039">
    <property type="entry name" value="Thiolase-like"/>
</dbReference>
<dbReference type="EC" id="2.3.1.74" evidence="3"/>
<sequence>MGSISGEVDHKTKKAGGLASVLALATANPPNVVYQDDFPDYYFRVTNNEHKVHLKEKLKRVCEKSMIKKRHFFLN</sequence>
<comment type="pathway">
    <text evidence="2">Secondary metabolite biosynthesis; flavonoid biosynthesis.</text>
</comment>
<dbReference type="Pfam" id="PF00195">
    <property type="entry name" value="Chal_sti_synt_N"/>
    <property type="match status" value="1"/>
</dbReference>
<dbReference type="AlphaFoldDB" id="A0A9D5BYP3"/>
<name>A0A9D5BYP3_9LILI</name>